<protein>
    <submittedName>
        <fullName evidence="1">Uncharacterized protein</fullName>
    </submittedName>
</protein>
<dbReference type="AlphaFoldDB" id="A0A840PAP9"/>
<name>A0A840PAP9_9ACTN</name>
<evidence type="ECO:0000313" key="1">
    <source>
        <dbReference type="EMBL" id="MBB5136718.1"/>
    </source>
</evidence>
<gene>
    <name evidence="1" type="ORF">HNP84_006469</name>
</gene>
<sequence length="58" mass="6186">MPGRVLRWANLEHTGASIATKAERDPLCTPEAVRAMALSYLGGGAPLNSHPLFRSPSL</sequence>
<proteinExistence type="predicted"/>
<organism evidence="1 2">
    <name type="scientific">Thermocatellispora tengchongensis</name>
    <dbReference type="NCBI Taxonomy" id="1073253"/>
    <lineage>
        <taxon>Bacteria</taxon>
        <taxon>Bacillati</taxon>
        <taxon>Actinomycetota</taxon>
        <taxon>Actinomycetes</taxon>
        <taxon>Streptosporangiales</taxon>
        <taxon>Streptosporangiaceae</taxon>
        <taxon>Thermocatellispora</taxon>
    </lineage>
</organism>
<accession>A0A840PAP9</accession>
<reference evidence="1 2" key="1">
    <citation type="submission" date="2020-08" db="EMBL/GenBank/DDBJ databases">
        <title>Genomic Encyclopedia of Type Strains, Phase IV (KMG-IV): sequencing the most valuable type-strain genomes for metagenomic binning, comparative biology and taxonomic classification.</title>
        <authorList>
            <person name="Goeker M."/>
        </authorList>
    </citation>
    <scope>NUCLEOTIDE SEQUENCE [LARGE SCALE GENOMIC DNA]</scope>
    <source>
        <strain evidence="1 2">DSM 45615</strain>
    </source>
</reference>
<dbReference type="EMBL" id="JACHGN010000015">
    <property type="protein sequence ID" value="MBB5136718.1"/>
    <property type="molecule type" value="Genomic_DNA"/>
</dbReference>
<comment type="caution">
    <text evidence="1">The sequence shown here is derived from an EMBL/GenBank/DDBJ whole genome shotgun (WGS) entry which is preliminary data.</text>
</comment>
<keyword evidence="2" id="KW-1185">Reference proteome</keyword>
<evidence type="ECO:0000313" key="2">
    <source>
        <dbReference type="Proteomes" id="UP000578449"/>
    </source>
</evidence>
<dbReference type="Proteomes" id="UP000578449">
    <property type="component" value="Unassembled WGS sequence"/>
</dbReference>